<dbReference type="Proteomes" id="UP000199046">
    <property type="component" value="Unassembled WGS sequence"/>
</dbReference>
<gene>
    <name evidence="1" type="ORF">SAMN05421848_1042</name>
</gene>
<evidence type="ECO:0000313" key="1">
    <source>
        <dbReference type="EMBL" id="SFC32028.1"/>
    </source>
</evidence>
<dbReference type="OrthoDB" id="8437302at2"/>
<dbReference type="EMBL" id="FOLY01000002">
    <property type="protein sequence ID" value="SFC32028.1"/>
    <property type="molecule type" value="Genomic_DNA"/>
</dbReference>
<evidence type="ECO:0000313" key="2">
    <source>
        <dbReference type="Proteomes" id="UP000199046"/>
    </source>
</evidence>
<organism evidence="1 2">
    <name type="scientific">Kushneria avicenniae</name>
    <dbReference type="NCBI Taxonomy" id="402385"/>
    <lineage>
        <taxon>Bacteria</taxon>
        <taxon>Pseudomonadati</taxon>
        <taxon>Pseudomonadota</taxon>
        <taxon>Gammaproteobacteria</taxon>
        <taxon>Oceanospirillales</taxon>
        <taxon>Halomonadaceae</taxon>
        <taxon>Kushneria</taxon>
    </lineage>
</organism>
<reference evidence="2" key="1">
    <citation type="submission" date="2016-10" db="EMBL/GenBank/DDBJ databases">
        <authorList>
            <person name="Varghese N."/>
            <person name="Submissions S."/>
        </authorList>
    </citation>
    <scope>NUCLEOTIDE SEQUENCE [LARGE SCALE GENOMIC DNA]</scope>
    <source>
        <strain evidence="2">DSM 23439</strain>
    </source>
</reference>
<name>A0A1I1ICT8_9GAMM</name>
<protein>
    <submittedName>
        <fullName evidence="1">Uncharacterized protein</fullName>
    </submittedName>
</protein>
<dbReference type="STRING" id="402385.SAMN05421848_1042"/>
<dbReference type="AlphaFoldDB" id="A0A1I1ICT8"/>
<dbReference type="RefSeq" id="WP_139215262.1">
    <property type="nucleotide sequence ID" value="NZ_FOLY01000002.1"/>
</dbReference>
<sequence>MRNRAGRCRWLADNRALDIPLPPGRFYLILYHERPLTPAAEQLAQPCEYESRAGAMGPAGGLG</sequence>
<proteinExistence type="predicted"/>
<keyword evidence="2" id="KW-1185">Reference proteome</keyword>
<accession>A0A1I1ICT8</accession>